<evidence type="ECO:0000313" key="2">
    <source>
        <dbReference type="EMBL" id="KAK1295650.1"/>
    </source>
</evidence>
<dbReference type="Gene3D" id="3.80.10.10">
    <property type="entry name" value="Ribonuclease Inhibitor"/>
    <property type="match status" value="1"/>
</dbReference>
<accession>A0AAV9D358</accession>
<sequence length="77" mass="9248">MPCLKELSLWRCRELKRLPRGIEHLTTLQELRMDNMSEELLERMRGQGVDREKISHTPKVIHVRHNSNGEYKEEMFS</sequence>
<dbReference type="Proteomes" id="UP001180020">
    <property type="component" value="Unassembled WGS sequence"/>
</dbReference>
<evidence type="ECO:0000313" key="3">
    <source>
        <dbReference type="Proteomes" id="UP001180020"/>
    </source>
</evidence>
<reference evidence="2" key="1">
    <citation type="journal article" date="2023" name="Nat. Commun.">
        <title>Diploid and tetraploid genomes of Acorus and the evolution of monocots.</title>
        <authorList>
            <person name="Ma L."/>
            <person name="Liu K.W."/>
            <person name="Li Z."/>
            <person name="Hsiao Y.Y."/>
            <person name="Qi Y."/>
            <person name="Fu T."/>
            <person name="Tang G.D."/>
            <person name="Zhang D."/>
            <person name="Sun W.H."/>
            <person name="Liu D.K."/>
            <person name="Li Y."/>
            <person name="Chen G.Z."/>
            <person name="Liu X.D."/>
            <person name="Liao X.Y."/>
            <person name="Jiang Y.T."/>
            <person name="Yu X."/>
            <person name="Hao Y."/>
            <person name="Huang J."/>
            <person name="Zhao X.W."/>
            <person name="Ke S."/>
            <person name="Chen Y.Y."/>
            <person name="Wu W.L."/>
            <person name="Hsu J.L."/>
            <person name="Lin Y.F."/>
            <person name="Huang M.D."/>
            <person name="Li C.Y."/>
            <person name="Huang L."/>
            <person name="Wang Z.W."/>
            <person name="Zhao X."/>
            <person name="Zhong W.Y."/>
            <person name="Peng D.H."/>
            <person name="Ahmad S."/>
            <person name="Lan S."/>
            <person name="Zhang J.S."/>
            <person name="Tsai W.C."/>
            <person name="Van de Peer Y."/>
            <person name="Liu Z.J."/>
        </authorList>
    </citation>
    <scope>NUCLEOTIDE SEQUENCE</scope>
    <source>
        <strain evidence="2">CP</strain>
    </source>
</reference>
<dbReference type="InterPro" id="IPR032675">
    <property type="entry name" value="LRR_dom_sf"/>
</dbReference>
<proteinExistence type="predicted"/>
<reference evidence="2" key="2">
    <citation type="submission" date="2023-06" db="EMBL/GenBank/DDBJ databases">
        <authorList>
            <person name="Ma L."/>
            <person name="Liu K.-W."/>
            <person name="Li Z."/>
            <person name="Hsiao Y.-Y."/>
            <person name="Qi Y."/>
            <person name="Fu T."/>
            <person name="Tang G."/>
            <person name="Zhang D."/>
            <person name="Sun W.-H."/>
            <person name="Liu D.-K."/>
            <person name="Li Y."/>
            <person name="Chen G.-Z."/>
            <person name="Liu X.-D."/>
            <person name="Liao X.-Y."/>
            <person name="Jiang Y.-T."/>
            <person name="Yu X."/>
            <person name="Hao Y."/>
            <person name="Huang J."/>
            <person name="Zhao X.-W."/>
            <person name="Ke S."/>
            <person name="Chen Y.-Y."/>
            <person name="Wu W.-L."/>
            <person name="Hsu J.-L."/>
            <person name="Lin Y.-F."/>
            <person name="Huang M.-D."/>
            <person name="Li C.-Y."/>
            <person name="Huang L."/>
            <person name="Wang Z.-W."/>
            <person name="Zhao X."/>
            <person name="Zhong W.-Y."/>
            <person name="Peng D.-H."/>
            <person name="Ahmad S."/>
            <person name="Lan S."/>
            <person name="Zhang J.-S."/>
            <person name="Tsai W.-C."/>
            <person name="Van De Peer Y."/>
            <person name="Liu Z.-J."/>
        </authorList>
    </citation>
    <scope>NUCLEOTIDE SEQUENCE</scope>
    <source>
        <strain evidence="2">CP</strain>
        <tissue evidence="2">Leaves</tissue>
    </source>
</reference>
<name>A0AAV9D358_ACOCL</name>
<evidence type="ECO:0000256" key="1">
    <source>
        <dbReference type="SAM" id="MobiDB-lite"/>
    </source>
</evidence>
<comment type="caution">
    <text evidence="2">The sequence shown here is derived from an EMBL/GenBank/DDBJ whole genome shotgun (WGS) entry which is preliminary data.</text>
</comment>
<dbReference type="EMBL" id="JAUJYO010000015">
    <property type="protein sequence ID" value="KAK1295650.1"/>
    <property type="molecule type" value="Genomic_DNA"/>
</dbReference>
<feature type="compositionally biased region" description="Basic and acidic residues" evidence="1">
    <location>
        <begin position="45"/>
        <end position="55"/>
    </location>
</feature>
<protein>
    <submittedName>
        <fullName evidence="2">Disease resistance protein RPM1</fullName>
    </submittedName>
</protein>
<gene>
    <name evidence="2" type="primary">RPM1</name>
    <name evidence="2" type="ORF">QJS10_CPB15g01163</name>
</gene>
<dbReference type="AlphaFoldDB" id="A0AAV9D358"/>
<organism evidence="2 3">
    <name type="scientific">Acorus calamus</name>
    <name type="common">Sweet flag</name>
    <dbReference type="NCBI Taxonomy" id="4465"/>
    <lineage>
        <taxon>Eukaryota</taxon>
        <taxon>Viridiplantae</taxon>
        <taxon>Streptophyta</taxon>
        <taxon>Embryophyta</taxon>
        <taxon>Tracheophyta</taxon>
        <taxon>Spermatophyta</taxon>
        <taxon>Magnoliopsida</taxon>
        <taxon>Liliopsida</taxon>
        <taxon>Acoraceae</taxon>
        <taxon>Acorus</taxon>
    </lineage>
</organism>
<feature type="region of interest" description="Disordered" evidence="1">
    <location>
        <begin position="45"/>
        <end position="77"/>
    </location>
</feature>
<keyword evidence="3" id="KW-1185">Reference proteome</keyword>